<dbReference type="RefSeq" id="XP_065660471.1">
    <property type="nucleotide sequence ID" value="XM_065804399.1"/>
</dbReference>
<sequence>MKLVILACLLSVLFAKKEQKNKKEILNSDLNWIMLRKNACFEASGNHSAYVPLVTRGWLTDIKLVHVSGVLKCYLTSGGSNFGCYDDGFFNLYITDNKNKIVFPFSNQQLTYDNKAYKLPGLSAKDNEMVLPNFNHPIPYLREEQYIEIWNGEDLFDYGENDNSGRVCVNIYGIIQ</sequence>
<name>A0ABM4CFI4_HYDVU</name>
<feature type="signal peptide" evidence="1">
    <location>
        <begin position="1"/>
        <end position="15"/>
    </location>
</feature>
<feature type="chain" id="PRO_5045025940" evidence="1">
    <location>
        <begin position="16"/>
        <end position="176"/>
    </location>
</feature>
<accession>A0ABM4CFI4</accession>
<dbReference type="Proteomes" id="UP001652625">
    <property type="component" value="Chromosome 08"/>
</dbReference>
<evidence type="ECO:0000256" key="1">
    <source>
        <dbReference type="SAM" id="SignalP"/>
    </source>
</evidence>
<dbReference type="RefSeq" id="XP_065660472.1">
    <property type="nucleotide sequence ID" value="XM_065804400.1"/>
</dbReference>
<evidence type="ECO:0000313" key="4">
    <source>
        <dbReference type="RefSeq" id="XP_065660472.1"/>
    </source>
</evidence>
<evidence type="ECO:0000313" key="3">
    <source>
        <dbReference type="RefSeq" id="XP_065660471.1"/>
    </source>
</evidence>
<organism evidence="2 3">
    <name type="scientific">Hydra vulgaris</name>
    <name type="common">Hydra</name>
    <name type="synonym">Hydra attenuata</name>
    <dbReference type="NCBI Taxonomy" id="6087"/>
    <lineage>
        <taxon>Eukaryota</taxon>
        <taxon>Metazoa</taxon>
        <taxon>Cnidaria</taxon>
        <taxon>Hydrozoa</taxon>
        <taxon>Hydroidolina</taxon>
        <taxon>Anthoathecata</taxon>
        <taxon>Aplanulata</taxon>
        <taxon>Hydridae</taxon>
        <taxon>Hydra</taxon>
    </lineage>
</organism>
<keyword evidence="2" id="KW-1185">Reference proteome</keyword>
<reference evidence="3 4" key="1">
    <citation type="submission" date="2025-05" db="UniProtKB">
        <authorList>
            <consortium name="RefSeq"/>
        </authorList>
    </citation>
    <scope>IDENTIFICATION</scope>
</reference>
<proteinExistence type="predicted"/>
<dbReference type="GeneID" id="136084395"/>
<gene>
    <name evidence="3 4" type="primary">LOC136084395</name>
</gene>
<evidence type="ECO:0000313" key="2">
    <source>
        <dbReference type="Proteomes" id="UP001652625"/>
    </source>
</evidence>
<protein>
    <submittedName>
        <fullName evidence="3 4">Uncharacterized protein LOC136084395</fullName>
    </submittedName>
</protein>
<keyword evidence="1" id="KW-0732">Signal</keyword>